<feature type="domain" description="Flavoprotein" evidence="1">
    <location>
        <begin position="4"/>
        <end position="176"/>
    </location>
</feature>
<accession>A0A1W6LNY3</accession>
<dbReference type="GO" id="GO:0010181">
    <property type="term" value="F:FMN binding"/>
    <property type="evidence" value="ECO:0007669"/>
    <property type="project" value="TreeGrafter"/>
</dbReference>
<dbReference type="Pfam" id="PF02441">
    <property type="entry name" value="Flavoprotein"/>
    <property type="match status" value="1"/>
</dbReference>
<organism evidence="2 3">
    <name type="scientific">Sedimentisphaera salicampi</name>
    <dbReference type="NCBI Taxonomy" id="1941349"/>
    <lineage>
        <taxon>Bacteria</taxon>
        <taxon>Pseudomonadati</taxon>
        <taxon>Planctomycetota</taxon>
        <taxon>Phycisphaerae</taxon>
        <taxon>Sedimentisphaerales</taxon>
        <taxon>Sedimentisphaeraceae</taxon>
        <taxon>Sedimentisphaera</taxon>
    </lineage>
</organism>
<evidence type="ECO:0000313" key="2">
    <source>
        <dbReference type="EMBL" id="ARN57443.1"/>
    </source>
</evidence>
<evidence type="ECO:0000259" key="1">
    <source>
        <dbReference type="Pfam" id="PF02441"/>
    </source>
</evidence>
<dbReference type="EMBL" id="CP021023">
    <property type="protein sequence ID" value="ARN57443.1"/>
    <property type="molecule type" value="Genomic_DNA"/>
</dbReference>
<proteinExistence type="predicted"/>
<dbReference type="GO" id="GO:0071513">
    <property type="term" value="C:phosphopantothenoylcysteine decarboxylase complex"/>
    <property type="evidence" value="ECO:0007669"/>
    <property type="project" value="TreeGrafter"/>
</dbReference>
<name>A0A1W6LNY3_9BACT</name>
<dbReference type="Proteomes" id="UP000193334">
    <property type="component" value="Chromosome"/>
</dbReference>
<keyword evidence="3" id="KW-1185">Reference proteome</keyword>
<reference evidence="3" key="1">
    <citation type="submission" date="2017-04" db="EMBL/GenBank/DDBJ databases">
        <title>Comparative genomics and description of representatives of a novel lineage of planctomycetes thriving in anoxic sediments.</title>
        <authorList>
            <person name="Spring S."/>
            <person name="Bunk B."/>
            <person name="Sproer C."/>
        </authorList>
    </citation>
    <scope>NUCLEOTIDE SEQUENCE [LARGE SCALE GENOMIC DNA]</scope>
    <source>
        <strain evidence="3">ST-PulAB-D4</strain>
    </source>
</reference>
<dbReference type="RefSeq" id="WP_085756085.1">
    <property type="nucleotide sequence ID" value="NZ_CP021023.1"/>
</dbReference>
<sequence length="182" mass="19534">MQGKNILLGITGGIAAYKSADIASRLRKKGALLKTIMTENACKLIQPKLIEAVSAGAVYTSMWDSKENIITHLDPVNSSDLILVAPATANIIGKMASGICDDLLSSALCAGWERNLFIAPAMNNNMWSNPATQRNIKLLKDAGVRTIGPQSGHLACGTSNIGRMSEPEEIVEELCRFFGEDE</sequence>
<dbReference type="GO" id="GO:0015937">
    <property type="term" value="P:coenzyme A biosynthetic process"/>
    <property type="evidence" value="ECO:0007669"/>
    <property type="project" value="TreeGrafter"/>
</dbReference>
<dbReference type="KEGG" id="pbp:STSP1_01850"/>
<dbReference type="InterPro" id="IPR036551">
    <property type="entry name" value="Flavin_trans-like"/>
</dbReference>
<dbReference type="PANTHER" id="PTHR14359:SF6">
    <property type="entry name" value="PHOSPHOPANTOTHENOYLCYSTEINE DECARBOXYLASE"/>
    <property type="match status" value="1"/>
</dbReference>
<gene>
    <name evidence="2" type="primary">coaBC_1</name>
    <name evidence="2" type="ORF">STSP1_01850</name>
</gene>
<dbReference type="Gene3D" id="3.40.50.1950">
    <property type="entry name" value="Flavin prenyltransferase-like"/>
    <property type="match status" value="1"/>
</dbReference>
<dbReference type="STRING" id="1941349.STSP1_01850"/>
<dbReference type="SUPFAM" id="SSF52507">
    <property type="entry name" value="Homo-oligomeric flavin-containing Cys decarboxylases, HFCD"/>
    <property type="match status" value="1"/>
</dbReference>
<dbReference type="AlphaFoldDB" id="A0A1W6LNY3"/>
<protein>
    <submittedName>
        <fullName evidence="2">DNA/pantothenate metabolism flavoprotein</fullName>
    </submittedName>
</protein>
<dbReference type="PANTHER" id="PTHR14359">
    <property type="entry name" value="HOMO-OLIGOMERIC FLAVIN CONTAINING CYS DECARBOXYLASE FAMILY"/>
    <property type="match status" value="1"/>
</dbReference>
<evidence type="ECO:0000313" key="3">
    <source>
        <dbReference type="Proteomes" id="UP000193334"/>
    </source>
</evidence>
<dbReference type="InterPro" id="IPR003382">
    <property type="entry name" value="Flavoprotein"/>
</dbReference>
<dbReference type="GO" id="GO:0004633">
    <property type="term" value="F:phosphopantothenoylcysteine decarboxylase activity"/>
    <property type="evidence" value="ECO:0007669"/>
    <property type="project" value="TreeGrafter"/>
</dbReference>